<evidence type="ECO:0000256" key="15">
    <source>
        <dbReference type="ARBA" id="ARBA00023284"/>
    </source>
</evidence>
<evidence type="ECO:0000256" key="1">
    <source>
        <dbReference type="ARBA" id="ARBA00001974"/>
    </source>
</evidence>
<evidence type="ECO:0000256" key="6">
    <source>
        <dbReference type="ARBA" id="ARBA00022630"/>
    </source>
</evidence>
<evidence type="ECO:0000256" key="5">
    <source>
        <dbReference type="ARBA" id="ARBA00022448"/>
    </source>
</evidence>
<sequence>MRISRTSQLLAGAALLSSALIEAAAPPPSVCNNSPSELVPDGCASYDTIETLNRKLNPLLQEITHDTDYFSYYRLDLFGRTCPFWDDEGMCGNIACAVTTIDDEKDIPEIWRAEELGKLAGPKASHPISREPTEPSPLRGALGAEREESCIVEEDECDERDYCVPEDETEGSKGDYVSLLENPERFTGYAGAGAQNVWKAIYRENCFDRHPELEETKGGLAGFSKRNPAAMEFAGVMQEKGKHEFGVGKDGKQGLVELDADDMCLEKRVFHRVISGMHASISMHLCWDYLNQSTGEWGPNYECFMSRFKGHPERVQNIYFNYAVLARAVSKLQNYLQDYTFCSGDTYQSRITRAKVLKLAKTAASAEPIFDESLMFKNEMTSLKEEFRNRFRNVSRLMDCVGCDKCRLWGKVQTQGYGTALKVLFEFDEDAEPGVNPVLRRTELVALVNTLHRVSHSLIALDAFKAMWDQRQAEELEAKREAGRRAAAGPKTEGEVELTIREMLVQEIKLVWMTLMFVLRSWYEVPKHLMIIGLSEVSQLWDRAMGRAPREAFYSWKGDNYLNPKNEL</sequence>
<dbReference type="FunCoup" id="A0A3N4L716">
    <property type="interactions" value="743"/>
</dbReference>
<evidence type="ECO:0000256" key="3">
    <source>
        <dbReference type="ARBA" id="ARBA00008277"/>
    </source>
</evidence>
<dbReference type="GO" id="GO:0034975">
    <property type="term" value="P:protein folding in endoplasmic reticulum"/>
    <property type="evidence" value="ECO:0007669"/>
    <property type="project" value="InterPro"/>
</dbReference>
<evidence type="ECO:0000256" key="4">
    <source>
        <dbReference type="ARBA" id="ARBA00011802"/>
    </source>
</evidence>
<evidence type="ECO:0000256" key="2">
    <source>
        <dbReference type="ARBA" id="ARBA00004367"/>
    </source>
</evidence>
<feature type="binding site" evidence="17">
    <location>
        <position position="185"/>
    </location>
    <ligand>
        <name>FAD</name>
        <dbReference type="ChEBI" id="CHEBI:57692"/>
    </ligand>
</feature>
<reference evidence="21 22" key="1">
    <citation type="journal article" date="2018" name="Nat. Ecol. Evol.">
        <title>Pezizomycetes genomes reveal the molecular basis of ectomycorrhizal truffle lifestyle.</title>
        <authorList>
            <person name="Murat C."/>
            <person name="Payen T."/>
            <person name="Noel B."/>
            <person name="Kuo A."/>
            <person name="Morin E."/>
            <person name="Chen J."/>
            <person name="Kohler A."/>
            <person name="Krizsan K."/>
            <person name="Balestrini R."/>
            <person name="Da Silva C."/>
            <person name="Montanini B."/>
            <person name="Hainaut M."/>
            <person name="Levati E."/>
            <person name="Barry K.W."/>
            <person name="Belfiori B."/>
            <person name="Cichocki N."/>
            <person name="Clum A."/>
            <person name="Dockter R.B."/>
            <person name="Fauchery L."/>
            <person name="Guy J."/>
            <person name="Iotti M."/>
            <person name="Le Tacon F."/>
            <person name="Lindquist E.A."/>
            <person name="Lipzen A."/>
            <person name="Malagnac F."/>
            <person name="Mello A."/>
            <person name="Molinier V."/>
            <person name="Miyauchi S."/>
            <person name="Poulain J."/>
            <person name="Riccioni C."/>
            <person name="Rubini A."/>
            <person name="Sitrit Y."/>
            <person name="Splivallo R."/>
            <person name="Traeger S."/>
            <person name="Wang M."/>
            <person name="Zifcakova L."/>
            <person name="Wipf D."/>
            <person name="Zambonelli A."/>
            <person name="Paolocci F."/>
            <person name="Nowrousian M."/>
            <person name="Ottonello S."/>
            <person name="Baldrian P."/>
            <person name="Spatafora J.W."/>
            <person name="Henrissat B."/>
            <person name="Nagy L.G."/>
            <person name="Aury J.M."/>
            <person name="Wincker P."/>
            <person name="Grigoriev I.V."/>
            <person name="Bonfante P."/>
            <person name="Martin F.M."/>
        </authorList>
    </citation>
    <scope>NUCLEOTIDE SEQUENCE [LARGE SCALE GENOMIC DNA]</scope>
    <source>
        <strain evidence="21 22">CCBAS932</strain>
    </source>
</reference>
<organism evidence="21 22">
    <name type="scientific">Morchella conica CCBAS932</name>
    <dbReference type="NCBI Taxonomy" id="1392247"/>
    <lineage>
        <taxon>Eukaryota</taxon>
        <taxon>Fungi</taxon>
        <taxon>Dikarya</taxon>
        <taxon>Ascomycota</taxon>
        <taxon>Pezizomycotina</taxon>
        <taxon>Pezizomycetes</taxon>
        <taxon>Pezizales</taxon>
        <taxon>Morchellaceae</taxon>
        <taxon>Morchella</taxon>
    </lineage>
</organism>
<evidence type="ECO:0000256" key="14">
    <source>
        <dbReference type="ARBA" id="ARBA00023180"/>
    </source>
</evidence>
<keyword evidence="22" id="KW-1185">Reference proteome</keyword>
<feature type="chain" id="PRO_5018148602" evidence="20">
    <location>
        <begin position="25"/>
        <end position="568"/>
    </location>
</feature>
<evidence type="ECO:0000313" key="22">
    <source>
        <dbReference type="Proteomes" id="UP000277580"/>
    </source>
</evidence>
<feature type="active site" evidence="16">
    <location>
        <position position="406"/>
    </location>
</feature>
<evidence type="ECO:0000256" key="12">
    <source>
        <dbReference type="ARBA" id="ARBA00023136"/>
    </source>
</evidence>
<evidence type="ECO:0000313" key="21">
    <source>
        <dbReference type="EMBL" id="RPB17578.1"/>
    </source>
</evidence>
<evidence type="ECO:0000256" key="11">
    <source>
        <dbReference type="ARBA" id="ARBA00023002"/>
    </source>
</evidence>
<feature type="binding site" evidence="17">
    <location>
        <position position="307"/>
    </location>
    <ligand>
        <name>FAD</name>
        <dbReference type="ChEBI" id="CHEBI:57692"/>
    </ligand>
</feature>
<dbReference type="AlphaFoldDB" id="A0A3N4L716"/>
<feature type="disulfide bond" description="Redox-active" evidence="18">
    <location>
        <begin position="91"/>
        <end position="96"/>
    </location>
</feature>
<dbReference type="SUPFAM" id="SSF110019">
    <property type="entry name" value="ERO1-like"/>
    <property type="match status" value="1"/>
</dbReference>
<dbReference type="PIRSF" id="PIRSF017205">
    <property type="entry name" value="ERO1"/>
    <property type="match status" value="1"/>
</dbReference>
<dbReference type="GO" id="GO:0015035">
    <property type="term" value="F:protein-disulfide reductase activity"/>
    <property type="evidence" value="ECO:0007669"/>
    <property type="project" value="InterPro"/>
</dbReference>
<proteinExistence type="inferred from homology"/>
<evidence type="ECO:0000256" key="20">
    <source>
        <dbReference type="SAM" id="SignalP"/>
    </source>
</evidence>
<feature type="binding site" evidence="17">
    <location>
        <position position="187"/>
    </location>
    <ligand>
        <name>FAD</name>
        <dbReference type="ChEBI" id="CHEBI:57692"/>
    </ligand>
</feature>
<evidence type="ECO:0000256" key="19">
    <source>
        <dbReference type="SAM" id="MobiDB-lite"/>
    </source>
</evidence>
<dbReference type="GO" id="GO:0005789">
    <property type="term" value="C:endoplasmic reticulum membrane"/>
    <property type="evidence" value="ECO:0007669"/>
    <property type="project" value="UniProtKB-SubCell"/>
</dbReference>
<dbReference type="PANTHER" id="PTHR12613:SF0">
    <property type="entry name" value="ERO1-LIKE PROTEIN"/>
    <property type="match status" value="1"/>
</dbReference>
<keyword evidence="6" id="KW-0285">Flavoprotein</keyword>
<feature type="binding site" evidence="17">
    <location>
        <position position="275"/>
    </location>
    <ligand>
        <name>FAD</name>
        <dbReference type="ChEBI" id="CHEBI:57692"/>
    </ligand>
</feature>
<comment type="similarity">
    <text evidence="3">Belongs to the EROs family.</text>
</comment>
<keyword evidence="12" id="KW-0472">Membrane</keyword>
<dbReference type="OrthoDB" id="269384at2759"/>
<evidence type="ECO:0000256" key="17">
    <source>
        <dbReference type="PIRSR" id="PIRSR017205-2"/>
    </source>
</evidence>
<gene>
    <name evidence="21" type="ORF">P167DRAFT_550692</name>
</gene>
<feature type="signal peptide" evidence="20">
    <location>
        <begin position="1"/>
        <end position="24"/>
    </location>
</feature>
<dbReference type="Pfam" id="PF04137">
    <property type="entry name" value="ERO1"/>
    <property type="match status" value="1"/>
</dbReference>
<keyword evidence="14" id="KW-0325">Glycoprotein</keyword>
<dbReference type="STRING" id="1392247.A0A3N4L716"/>
<dbReference type="GO" id="GO:0016972">
    <property type="term" value="F:thiol oxidase activity"/>
    <property type="evidence" value="ECO:0007669"/>
    <property type="project" value="InterPro"/>
</dbReference>
<evidence type="ECO:0000256" key="7">
    <source>
        <dbReference type="ARBA" id="ARBA00022729"/>
    </source>
</evidence>
<protein>
    <submittedName>
        <fullName evidence="21">Endoplasmic oxidoreductin</fullName>
    </submittedName>
</protein>
<keyword evidence="7 20" id="KW-0732">Signal</keyword>
<dbReference type="EMBL" id="ML119105">
    <property type="protein sequence ID" value="RPB17578.1"/>
    <property type="molecule type" value="Genomic_DNA"/>
</dbReference>
<keyword evidence="9 17" id="KW-0274">FAD</keyword>
<keyword evidence="8" id="KW-0256">Endoplasmic reticulum</keyword>
<dbReference type="InterPro" id="IPR007266">
    <property type="entry name" value="Ero1"/>
</dbReference>
<evidence type="ECO:0000256" key="13">
    <source>
        <dbReference type="ARBA" id="ARBA00023157"/>
    </source>
</evidence>
<evidence type="ECO:0000256" key="18">
    <source>
        <dbReference type="PIRSR" id="PIRSR017205-3"/>
    </source>
</evidence>
<dbReference type="GO" id="GO:0071949">
    <property type="term" value="F:FAD binding"/>
    <property type="evidence" value="ECO:0007669"/>
    <property type="project" value="InterPro"/>
</dbReference>
<keyword evidence="11" id="KW-0560">Oxidoreductase</keyword>
<name>A0A3N4L716_9PEZI</name>
<comment type="cofactor">
    <cofactor evidence="1 17">
        <name>FAD</name>
        <dbReference type="ChEBI" id="CHEBI:57692"/>
    </cofactor>
</comment>
<dbReference type="InterPro" id="IPR037192">
    <property type="entry name" value="ERO1-like_sf"/>
</dbReference>
<feature type="active site" description="Nucleophile" evidence="16">
    <location>
        <position position="403"/>
    </location>
</feature>
<dbReference type="InParanoid" id="A0A3N4L716"/>
<keyword evidence="13 18" id="KW-1015">Disulfide bond</keyword>
<evidence type="ECO:0000256" key="10">
    <source>
        <dbReference type="ARBA" id="ARBA00022982"/>
    </source>
</evidence>
<feature type="binding site" evidence="17">
    <location>
        <position position="278"/>
    </location>
    <ligand>
        <name>FAD</name>
        <dbReference type="ChEBI" id="CHEBI:57692"/>
    </ligand>
</feature>
<keyword evidence="15" id="KW-0676">Redox-active center</keyword>
<dbReference type="PANTHER" id="PTHR12613">
    <property type="entry name" value="ERO1-RELATED"/>
    <property type="match status" value="1"/>
</dbReference>
<feature type="disulfide bond" description="Redox-active" evidence="18">
    <location>
        <begin position="403"/>
        <end position="406"/>
    </location>
</feature>
<keyword evidence="10" id="KW-0249">Electron transport</keyword>
<feature type="binding site" evidence="17">
    <location>
        <position position="198"/>
    </location>
    <ligand>
        <name>FAD</name>
        <dbReference type="ChEBI" id="CHEBI:57692"/>
    </ligand>
</feature>
<dbReference type="Proteomes" id="UP000277580">
    <property type="component" value="Unassembled WGS sequence"/>
</dbReference>
<evidence type="ECO:0000256" key="16">
    <source>
        <dbReference type="PIRSR" id="PIRSR017205-1"/>
    </source>
</evidence>
<comment type="subunit">
    <text evidence="4">May function both as a monomer and a homodimer.</text>
</comment>
<keyword evidence="5" id="KW-0813">Transport</keyword>
<feature type="region of interest" description="Disordered" evidence="19">
    <location>
        <begin position="121"/>
        <end position="141"/>
    </location>
</feature>
<accession>A0A3N4L716</accession>
<evidence type="ECO:0000256" key="8">
    <source>
        <dbReference type="ARBA" id="ARBA00022824"/>
    </source>
</evidence>
<evidence type="ECO:0000256" key="9">
    <source>
        <dbReference type="ARBA" id="ARBA00022827"/>
    </source>
</evidence>
<comment type="subcellular location">
    <subcellularLocation>
        <location evidence="2">Endoplasmic reticulum membrane</location>
        <topology evidence="2">Peripheral membrane protein</topology>
        <orientation evidence="2">Lumenal side</orientation>
    </subcellularLocation>
</comment>